<reference evidence="6" key="1">
    <citation type="submission" date="2023-07" db="EMBL/GenBank/DDBJ databases">
        <title>Mycolicibacterium sp. nov., a novel bacterial species.</title>
        <authorList>
            <person name="Cao Y."/>
        </authorList>
    </citation>
    <scope>NUCLEOTIDE SEQUENCE</scope>
    <source>
        <strain evidence="6">KC 300</strain>
    </source>
</reference>
<dbReference type="SUPFAM" id="SSF46689">
    <property type="entry name" value="Homeodomain-like"/>
    <property type="match status" value="1"/>
</dbReference>
<protein>
    <submittedName>
        <fullName evidence="6">Helix-turn-helix domain-containing protein</fullName>
    </submittedName>
</protein>
<evidence type="ECO:0000256" key="2">
    <source>
        <dbReference type="ARBA" id="ARBA00023125"/>
    </source>
</evidence>
<dbReference type="Proteomes" id="UP001168823">
    <property type="component" value="Unassembled WGS sequence"/>
</dbReference>
<dbReference type="PANTHER" id="PTHR30055">
    <property type="entry name" value="HTH-TYPE TRANSCRIPTIONAL REGULATOR RUTR"/>
    <property type="match status" value="1"/>
</dbReference>
<sequence>MARTAHQRSDAFANVSRIIAAAREIFARDGTSATLSQVAKAAGVGNATLYRHFPNRRALAAAVYEDIVVNDIRPTITALGDNAPREAFIDALARLEDAMFEQRPLLASMGDLAELTVDLFTRDREQFEAMIAHAKESGLLRPDLTADDVVNFVAMVTTASVAMNQPKAVRRRYLSLMFDAFSAQGAQPLPAPGSRKA</sequence>
<gene>
    <name evidence="6" type="ORF">Q2100_26795</name>
</gene>
<evidence type="ECO:0000259" key="5">
    <source>
        <dbReference type="PROSITE" id="PS50977"/>
    </source>
</evidence>
<evidence type="ECO:0000256" key="1">
    <source>
        <dbReference type="ARBA" id="ARBA00023015"/>
    </source>
</evidence>
<evidence type="ECO:0000256" key="3">
    <source>
        <dbReference type="ARBA" id="ARBA00023163"/>
    </source>
</evidence>
<dbReference type="Gene3D" id="1.10.357.10">
    <property type="entry name" value="Tetracycline Repressor, domain 2"/>
    <property type="match status" value="1"/>
</dbReference>
<proteinExistence type="predicted"/>
<feature type="DNA-binding region" description="H-T-H motif" evidence="4">
    <location>
        <begin position="34"/>
        <end position="53"/>
    </location>
</feature>
<dbReference type="Pfam" id="PF00440">
    <property type="entry name" value="TetR_N"/>
    <property type="match status" value="1"/>
</dbReference>
<dbReference type="RefSeq" id="WP_302916504.1">
    <property type="nucleotide sequence ID" value="NZ_JAUMSQ010000312.1"/>
</dbReference>
<dbReference type="EMBL" id="JAUMSQ010000312">
    <property type="protein sequence ID" value="MDO3639378.1"/>
    <property type="molecule type" value="Genomic_DNA"/>
</dbReference>
<keyword evidence="2 4" id="KW-0238">DNA-binding</keyword>
<dbReference type="PROSITE" id="PS50977">
    <property type="entry name" value="HTH_TETR_2"/>
    <property type="match status" value="1"/>
</dbReference>
<organism evidence="6 7">
    <name type="scientific">Mycolicibacterium arseniciresistens</name>
    <dbReference type="NCBI Taxonomy" id="3062257"/>
    <lineage>
        <taxon>Bacteria</taxon>
        <taxon>Bacillati</taxon>
        <taxon>Actinomycetota</taxon>
        <taxon>Actinomycetes</taxon>
        <taxon>Mycobacteriales</taxon>
        <taxon>Mycobacteriaceae</taxon>
        <taxon>Mycolicibacterium</taxon>
    </lineage>
</organism>
<keyword evidence="3" id="KW-0804">Transcription</keyword>
<evidence type="ECO:0000313" key="7">
    <source>
        <dbReference type="Proteomes" id="UP001168823"/>
    </source>
</evidence>
<keyword evidence="1" id="KW-0805">Transcription regulation</keyword>
<accession>A0ABT8UNJ6</accession>
<dbReference type="InterPro" id="IPR001647">
    <property type="entry name" value="HTH_TetR"/>
</dbReference>
<evidence type="ECO:0000313" key="6">
    <source>
        <dbReference type="EMBL" id="MDO3639378.1"/>
    </source>
</evidence>
<evidence type="ECO:0000256" key="4">
    <source>
        <dbReference type="PROSITE-ProRule" id="PRU00335"/>
    </source>
</evidence>
<dbReference type="InterPro" id="IPR049445">
    <property type="entry name" value="TetR_SbtR-like_C"/>
</dbReference>
<comment type="caution">
    <text evidence="6">The sequence shown here is derived from an EMBL/GenBank/DDBJ whole genome shotgun (WGS) entry which is preliminary data.</text>
</comment>
<keyword evidence="7" id="KW-1185">Reference proteome</keyword>
<dbReference type="SUPFAM" id="SSF48498">
    <property type="entry name" value="Tetracyclin repressor-like, C-terminal domain"/>
    <property type="match status" value="1"/>
</dbReference>
<dbReference type="PANTHER" id="PTHR30055:SF234">
    <property type="entry name" value="HTH-TYPE TRANSCRIPTIONAL REGULATOR BETI"/>
    <property type="match status" value="1"/>
</dbReference>
<dbReference type="PRINTS" id="PR00455">
    <property type="entry name" value="HTHTETR"/>
</dbReference>
<dbReference type="InterPro" id="IPR036271">
    <property type="entry name" value="Tet_transcr_reg_TetR-rel_C_sf"/>
</dbReference>
<name>A0ABT8UNJ6_9MYCO</name>
<feature type="domain" description="HTH tetR-type" evidence="5">
    <location>
        <begin position="12"/>
        <end position="71"/>
    </location>
</feature>
<dbReference type="InterPro" id="IPR050109">
    <property type="entry name" value="HTH-type_TetR-like_transc_reg"/>
</dbReference>
<dbReference type="Pfam" id="PF21597">
    <property type="entry name" value="TetR_C_43"/>
    <property type="match status" value="1"/>
</dbReference>
<dbReference type="InterPro" id="IPR009057">
    <property type="entry name" value="Homeodomain-like_sf"/>
</dbReference>